<gene>
    <name evidence="1" type="ORF">C7Y71_006615</name>
</gene>
<dbReference type="SUPFAM" id="SSF50370">
    <property type="entry name" value="Ricin B-like lectins"/>
    <property type="match status" value="1"/>
</dbReference>
<dbReference type="CDD" id="cd23432">
    <property type="entry name" value="beta-trefoil_Ricin_EndoBetaGal-like"/>
    <property type="match status" value="1"/>
</dbReference>
<evidence type="ECO:0000313" key="1">
    <source>
        <dbReference type="EMBL" id="QFQ12717.1"/>
    </source>
</evidence>
<name>A0A5P8E769_9BACT</name>
<sequence length="929" mass="98761">MANGITSLDELDNTKYYYIQQASDNQYVYANSSTSYTMGTASSGTTHQWAVYKSTNSGNYYFYNLSTGKFMTANGSTCPLQSDAVPVFLLPGETAGEWYAYSASYVIGQNAAAGANAVLLTNSIANYEVPAFSFTEGGALTAAQQNAVAAKVYVYESGGETVNVISSIGSAISDLSALTDGSTVLLYSNGKGKYTYDNGSYLYFGSTPSTNDIDAMKYVFTVSTDGTNYTFRSGAGNYIYTLQNGTIVNTSSTNEGSFTITASSGTANCFNLYSTTSGTYLNANPDKPVGWSSSEENSLYKFIPVTITASSTVYSAVYDCYLTDGTNEKSLGAQVLFNNSNTYSAPTFSGATLSSMTNLATGATVSSSNTYTSSVAVKALYTSNAAALVTPTTVSNGTFADNATWYRIYVNGKLLCYDEKTARYYTLNRTAQATFNDADLWCFDGNNVTGYVLYNKKAGAAVQPLTYTANLVNGDVPYTGNEENLWVVSQNGSACYLTTAEDGFYLCNDGQGKVSLYKSSSYKNVAIEPAGETMKTNAELYANEMGNYVGMFKENNYTSTLTAAASGYTTASPTATTFSNLQTAYNNFMNNAERVTLRNDRLYVIASVGTSGKSIRPSGTGASQVVGVAKDMANTNQYWRILQLGNSGEYYLLSPYAGGYLDASSGGKIYLTTSAPTHPYLITNYGTTLSQWLLHDQNASTANRSYLNYKAATNILTGWTGADASDRWQILPVDEFPVTVSASGFATTCLPFNALPSSGLQVFAIESATPPTSEDGIATLSAISGVVPAATPVVLYAKGGGDFTLNATDTEGTAPAANLLQGTPDMLTTVGANNVYVVWDNDNNTPGFYKYTADQLAPFKAYLSAEVLAAAGVSRLLLSVGEEGTTTDINAATEGKTQRGSEIFDLQGRRVTKMQKGGIYIVGGKKIVN</sequence>
<proteinExistence type="predicted"/>
<dbReference type="KEGG" id="alq:C7Y71_006615"/>
<dbReference type="Proteomes" id="UP000249375">
    <property type="component" value="Chromosome"/>
</dbReference>
<protein>
    <submittedName>
        <fullName evidence="1">WD40 repeat domain-containing protein</fullName>
    </submittedName>
</protein>
<evidence type="ECO:0000313" key="2">
    <source>
        <dbReference type="Proteomes" id="UP000249375"/>
    </source>
</evidence>
<dbReference type="EMBL" id="CP033459">
    <property type="protein sequence ID" value="QFQ12717.1"/>
    <property type="molecule type" value="Genomic_DNA"/>
</dbReference>
<reference evidence="1 2" key="1">
    <citation type="submission" date="2018-11" db="EMBL/GenBank/DDBJ databases">
        <authorList>
            <person name="Na S.W."/>
            <person name="Baik M."/>
        </authorList>
    </citation>
    <scope>NUCLEOTIDE SEQUENCE [LARGE SCALE GENOMIC DNA]</scope>
    <source>
        <strain evidence="1 2">E39</strain>
    </source>
</reference>
<organism evidence="1 2">
    <name type="scientific">Pseudoprevotella muciniphila</name>
    <dbReference type="NCBI Taxonomy" id="2133944"/>
    <lineage>
        <taxon>Bacteria</taxon>
        <taxon>Pseudomonadati</taxon>
        <taxon>Bacteroidota</taxon>
        <taxon>Bacteroidia</taxon>
        <taxon>Bacteroidales</taxon>
        <taxon>Prevotellaceae</taxon>
        <taxon>Pseudoprevotella</taxon>
    </lineage>
</organism>
<dbReference type="SUPFAM" id="SSF50405">
    <property type="entry name" value="Actin-crosslinking proteins"/>
    <property type="match status" value="1"/>
</dbReference>
<dbReference type="Gene3D" id="2.80.10.50">
    <property type="match status" value="2"/>
</dbReference>
<accession>A0A5P8E769</accession>
<dbReference type="InterPro" id="IPR008999">
    <property type="entry name" value="Actin-crosslinking"/>
</dbReference>
<dbReference type="AlphaFoldDB" id="A0A5P8E769"/>
<dbReference type="InterPro" id="IPR035992">
    <property type="entry name" value="Ricin_B-like_lectins"/>
</dbReference>
<keyword evidence="2" id="KW-1185">Reference proteome</keyword>